<protein>
    <submittedName>
        <fullName evidence="1">Uncharacterized protein</fullName>
    </submittedName>
</protein>
<proteinExistence type="predicted"/>
<dbReference type="RefSeq" id="WP_115403384.1">
    <property type="nucleotide sequence ID" value="NZ_QPKV01000005.1"/>
</dbReference>
<evidence type="ECO:0000313" key="2">
    <source>
        <dbReference type="Proteomes" id="UP000253961"/>
    </source>
</evidence>
<name>A0A369PUI2_9SPHI</name>
<sequence length="139" mass="16800">MMLYYNIYTYINDQEFLEIRNKLIPIEKKMADELFLLGWGLTESVKKNDALIIDFIFQDRFFMGNIGFVYIDEPGGPVFSFYVTKSYDELENRYFVKQFISENESLSFYDQNIDLILDKAIELYKLWDKDYVYENNINY</sequence>
<evidence type="ECO:0000313" key="1">
    <source>
        <dbReference type="EMBL" id="RDC55920.1"/>
    </source>
</evidence>
<keyword evidence="2" id="KW-1185">Reference proteome</keyword>
<dbReference type="AlphaFoldDB" id="A0A369PUI2"/>
<gene>
    <name evidence="1" type="ORF">DU508_13705</name>
</gene>
<organism evidence="1 2">
    <name type="scientific">Pedobacter chinensis</name>
    <dbReference type="NCBI Taxonomy" id="2282421"/>
    <lineage>
        <taxon>Bacteria</taxon>
        <taxon>Pseudomonadati</taxon>
        <taxon>Bacteroidota</taxon>
        <taxon>Sphingobacteriia</taxon>
        <taxon>Sphingobacteriales</taxon>
        <taxon>Sphingobacteriaceae</taxon>
        <taxon>Pedobacter</taxon>
    </lineage>
</organism>
<reference evidence="1 2" key="1">
    <citation type="submission" date="2018-07" db="EMBL/GenBank/DDBJ databases">
        <title>Pedobacter sp. nov., isolated from soil.</title>
        <authorList>
            <person name="Zhou L.Y."/>
            <person name="Du Z.J."/>
        </authorList>
    </citation>
    <scope>NUCLEOTIDE SEQUENCE [LARGE SCALE GENOMIC DNA]</scope>
    <source>
        <strain evidence="1 2">JDX94</strain>
    </source>
</reference>
<comment type="caution">
    <text evidence="1">The sequence shown here is derived from an EMBL/GenBank/DDBJ whole genome shotgun (WGS) entry which is preliminary data.</text>
</comment>
<dbReference type="Proteomes" id="UP000253961">
    <property type="component" value="Unassembled WGS sequence"/>
</dbReference>
<dbReference type="EMBL" id="QPKV01000005">
    <property type="protein sequence ID" value="RDC55920.1"/>
    <property type="molecule type" value="Genomic_DNA"/>
</dbReference>
<dbReference type="OrthoDB" id="803519at2"/>
<accession>A0A369PUI2</accession>